<feature type="transmembrane region" description="Helical" evidence="5">
    <location>
        <begin position="217"/>
        <end position="240"/>
    </location>
</feature>
<dbReference type="GO" id="GO:0055085">
    <property type="term" value="P:transmembrane transport"/>
    <property type="evidence" value="ECO:0007669"/>
    <property type="project" value="InterPro"/>
</dbReference>
<evidence type="ECO:0000256" key="4">
    <source>
        <dbReference type="ARBA" id="ARBA00023136"/>
    </source>
</evidence>
<dbReference type="STRING" id="314271.RB2654_12954"/>
<evidence type="ECO:0000256" key="5">
    <source>
        <dbReference type="SAM" id="Phobius"/>
    </source>
</evidence>
<dbReference type="Proteomes" id="UP000002931">
    <property type="component" value="Unassembled WGS sequence"/>
</dbReference>
<sequence>MFDDFSTVVLFLVFGIAGALVVGASIKATGLADTIADRTGMGEAMVGGLVLGGATSLSGVVVSVTAASSGDASFAISNAVGGIAAQTLFLAIADLIYRRANLEHAAAEPANMFQAVLLLILLSLPIAAMAGPDFSFFAIHPVSIILFAGYLWGVRLATSVRNRPMWEPVETGETRFDEPEDEADAAKSARKPAIIFAALVVVMAGCGWVISQVGGQFISRFGLSSSLVGSLVTAVVTSLPELVTTLVAVRRGALQLAVGGIIGGNTFDTLFLVFSDVAYREGSIFHAVGMKDLYWFATGLIMTAVLLAGLILRQREGPARIGIESALMIAVYALAVGVEVFARA</sequence>
<dbReference type="Gene3D" id="1.20.1420.30">
    <property type="entry name" value="NCX, central ion-binding region"/>
    <property type="match status" value="2"/>
</dbReference>
<feature type="transmembrane region" description="Helical" evidence="5">
    <location>
        <begin position="6"/>
        <end position="26"/>
    </location>
</feature>
<feature type="domain" description="Sodium/calcium exchanger membrane region" evidence="6">
    <location>
        <begin position="194"/>
        <end position="337"/>
    </location>
</feature>
<dbReference type="InterPro" id="IPR004837">
    <property type="entry name" value="NaCa_Exmemb"/>
</dbReference>
<proteinExistence type="predicted"/>
<feature type="transmembrane region" description="Helical" evidence="5">
    <location>
        <begin position="134"/>
        <end position="153"/>
    </location>
</feature>
<gene>
    <name evidence="7" type="ORF">RB2654_12954</name>
</gene>
<evidence type="ECO:0000313" key="8">
    <source>
        <dbReference type="Proteomes" id="UP000002931"/>
    </source>
</evidence>
<dbReference type="OrthoDB" id="153124at2"/>
<dbReference type="EMBL" id="AAMT01000003">
    <property type="protein sequence ID" value="EAQ13982.1"/>
    <property type="molecule type" value="Genomic_DNA"/>
</dbReference>
<accession>A3VCV8</accession>
<dbReference type="InterPro" id="IPR044880">
    <property type="entry name" value="NCX_ion-bd_dom_sf"/>
</dbReference>
<feature type="domain" description="Sodium/calcium exchanger membrane region" evidence="6">
    <location>
        <begin position="10"/>
        <end position="127"/>
    </location>
</feature>
<keyword evidence="3 5" id="KW-1133">Transmembrane helix</keyword>
<organism evidence="7 8">
    <name type="scientific">Maritimibacter alkaliphilus HTCC2654</name>
    <dbReference type="NCBI Taxonomy" id="314271"/>
    <lineage>
        <taxon>Bacteria</taxon>
        <taxon>Pseudomonadati</taxon>
        <taxon>Pseudomonadota</taxon>
        <taxon>Alphaproteobacteria</taxon>
        <taxon>Rhodobacterales</taxon>
        <taxon>Roseobacteraceae</taxon>
        <taxon>Maritimibacter</taxon>
    </lineage>
</organism>
<name>A3VCV8_9RHOB</name>
<keyword evidence="2 5" id="KW-0812">Transmembrane</keyword>
<feature type="transmembrane region" description="Helical" evidence="5">
    <location>
        <begin position="46"/>
        <end position="68"/>
    </location>
</feature>
<evidence type="ECO:0000313" key="7">
    <source>
        <dbReference type="EMBL" id="EAQ13982.1"/>
    </source>
</evidence>
<evidence type="ECO:0000256" key="3">
    <source>
        <dbReference type="ARBA" id="ARBA00022989"/>
    </source>
</evidence>
<feature type="transmembrane region" description="Helical" evidence="5">
    <location>
        <begin position="193"/>
        <end position="211"/>
    </location>
</feature>
<dbReference type="AlphaFoldDB" id="A3VCV8"/>
<keyword evidence="4 5" id="KW-0472">Membrane</keyword>
<feature type="transmembrane region" description="Helical" evidence="5">
    <location>
        <begin position="109"/>
        <end position="128"/>
    </location>
</feature>
<feature type="transmembrane region" description="Helical" evidence="5">
    <location>
        <begin position="321"/>
        <end position="342"/>
    </location>
</feature>
<evidence type="ECO:0000256" key="2">
    <source>
        <dbReference type="ARBA" id="ARBA00022692"/>
    </source>
</evidence>
<dbReference type="HOGENOM" id="CLU_007948_2_0_5"/>
<reference evidence="7 8" key="1">
    <citation type="journal article" date="2010" name="J. Bacteriol.">
        <title>Genome sequences of Pelagibaca bermudensis HTCC2601T and Maritimibacter alkaliphilus HTCC2654T, the type strains of two marine Roseobacter genera.</title>
        <authorList>
            <person name="Thrash J.C."/>
            <person name="Cho J.C."/>
            <person name="Ferriera S."/>
            <person name="Johnson J."/>
            <person name="Vergin K.L."/>
            <person name="Giovannoni S.J."/>
        </authorList>
    </citation>
    <scope>NUCLEOTIDE SEQUENCE [LARGE SCALE GENOMIC DNA]</scope>
    <source>
        <strain evidence="7 8">HTCC2654</strain>
    </source>
</reference>
<feature type="transmembrane region" description="Helical" evidence="5">
    <location>
        <begin position="74"/>
        <end position="97"/>
    </location>
</feature>
<dbReference type="Pfam" id="PF01699">
    <property type="entry name" value="Na_Ca_ex"/>
    <property type="match status" value="2"/>
</dbReference>
<keyword evidence="8" id="KW-1185">Reference proteome</keyword>
<comment type="caution">
    <text evidence="7">The sequence shown here is derived from an EMBL/GenBank/DDBJ whole genome shotgun (WGS) entry which is preliminary data.</text>
</comment>
<evidence type="ECO:0000256" key="1">
    <source>
        <dbReference type="ARBA" id="ARBA00004141"/>
    </source>
</evidence>
<feature type="transmembrane region" description="Helical" evidence="5">
    <location>
        <begin position="252"/>
        <end position="273"/>
    </location>
</feature>
<comment type="subcellular location">
    <subcellularLocation>
        <location evidence="1">Membrane</location>
        <topology evidence="1">Multi-pass membrane protein</topology>
    </subcellularLocation>
</comment>
<dbReference type="eggNOG" id="COG0530">
    <property type="taxonomic scope" value="Bacteria"/>
</dbReference>
<dbReference type="RefSeq" id="WP_008332312.1">
    <property type="nucleotide sequence ID" value="NZ_CH902578.1"/>
</dbReference>
<dbReference type="GO" id="GO:0016020">
    <property type="term" value="C:membrane"/>
    <property type="evidence" value="ECO:0007669"/>
    <property type="project" value="UniProtKB-SubCell"/>
</dbReference>
<evidence type="ECO:0000259" key="6">
    <source>
        <dbReference type="Pfam" id="PF01699"/>
    </source>
</evidence>
<protein>
    <submittedName>
        <fullName evidence="7">Cation antiporter (Na+/Ca2+)</fullName>
    </submittedName>
</protein>
<feature type="transmembrane region" description="Helical" evidence="5">
    <location>
        <begin position="293"/>
        <end position="312"/>
    </location>
</feature>